<evidence type="ECO:0000313" key="2">
    <source>
        <dbReference type="EMBL" id="CAL4100130.1"/>
    </source>
</evidence>
<dbReference type="PROSITE" id="PS50878">
    <property type="entry name" value="RT_POL"/>
    <property type="match status" value="1"/>
</dbReference>
<feature type="non-terminal residue" evidence="2">
    <location>
        <position position="111"/>
    </location>
</feature>
<reference evidence="2 3" key="1">
    <citation type="submission" date="2024-05" db="EMBL/GenBank/DDBJ databases">
        <authorList>
            <person name="Wallberg A."/>
        </authorList>
    </citation>
    <scope>NUCLEOTIDE SEQUENCE [LARGE SCALE GENOMIC DNA]</scope>
</reference>
<name>A0AAV2QTM4_MEGNR</name>
<proteinExistence type="predicted"/>
<evidence type="ECO:0000259" key="1">
    <source>
        <dbReference type="PROSITE" id="PS50878"/>
    </source>
</evidence>
<evidence type="ECO:0000313" key="3">
    <source>
        <dbReference type="Proteomes" id="UP001497623"/>
    </source>
</evidence>
<keyword evidence="3" id="KW-1185">Reference proteome</keyword>
<dbReference type="Proteomes" id="UP001497623">
    <property type="component" value="Unassembled WGS sequence"/>
</dbReference>
<sequence length="111" mass="12844">MLYYKDIYEALEEGKQIDTVFLNFARAFDKVDHEILMSKIVKHKIKGKIAKWLNEFLNERKFRVVANKTMSDEEDVTSGVPQGTVLAALLFLIMITDIDENIKESIVRCFA</sequence>
<organism evidence="2 3">
    <name type="scientific">Meganyctiphanes norvegica</name>
    <name type="common">Northern krill</name>
    <name type="synonym">Thysanopoda norvegica</name>
    <dbReference type="NCBI Taxonomy" id="48144"/>
    <lineage>
        <taxon>Eukaryota</taxon>
        <taxon>Metazoa</taxon>
        <taxon>Ecdysozoa</taxon>
        <taxon>Arthropoda</taxon>
        <taxon>Crustacea</taxon>
        <taxon>Multicrustacea</taxon>
        <taxon>Malacostraca</taxon>
        <taxon>Eumalacostraca</taxon>
        <taxon>Eucarida</taxon>
        <taxon>Euphausiacea</taxon>
        <taxon>Euphausiidae</taxon>
        <taxon>Meganyctiphanes</taxon>
    </lineage>
</organism>
<comment type="caution">
    <text evidence="2">The sequence shown here is derived from an EMBL/GenBank/DDBJ whole genome shotgun (WGS) entry which is preliminary data.</text>
</comment>
<feature type="domain" description="Reverse transcriptase" evidence="1">
    <location>
        <begin position="1"/>
        <end position="111"/>
    </location>
</feature>
<dbReference type="InterPro" id="IPR000477">
    <property type="entry name" value="RT_dom"/>
</dbReference>
<dbReference type="AlphaFoldDB" id="A0AAV2QTM4"/>
<dbReference type="Pfam" id="PF00078">
    <property type="entry name" value="RVT_1"/>
    <property type="match status" value="1"/>
</dbReference>
<gene>
    <name evidence="2" type="ORF">MNOR_LOCUS16722</name>
</gene>
<accession>A0AAV2QTM4</accession>
<dbReference type="PANTHER" id="PTHR33332">
    <property type="entry name" value="REVERSE TRANSCRIPTASE DOMAIN-CONTAINING PROTEIN"/>
    <property type="match status" value="1"/>
</dbReference>
<dbReference type="EMBL" id="CAXKWB010011126">
    <property type="protein sequence ID" value="CAL4100130.1"/>
    <property type="molecule type" value="Genomic_DNA"/>
</dbReference>
<protein>
    <recommendedName>
        <fullName evidence="1">Reverse transcriptase domain-containing protein</fullName>
    </recommendedName>
</protein>